<dbReference type="AlphaFoldDB" id="A0A9N9S3J4"/>
<reference evidence="2" key="1">
    <citation type="submission" date="2022-01" db="EMBL/GenBank/DDBJ databases">
        <authorList>
            <person name="King R."/>
        </authorList>
    </citation>
    <scope>NUCLEOTIDE SEQUENCE</scope>
</reference>
<evidence type="ECO:0000313" key="3">
    <source>
        <dbReference type="Proteomes" id="UP001153620"/>
    </source>
</evidence>
<protein>
    <submittedName>
        <fullName evidence="2">Uncharacterized protein</fullName>
    </submittedName>
</protein>
<feature type="region of interest" description="Disordered" evidence="1">
    <location>
        <begin position="57"/>
        <end position="85"/>
    </location>
</feature>
<sequence>MKNEIIGSELIDLLLESLEGGDFKDERGEKYFKVGSDNIGRFIGIFVKESELIEPSTNATELNEHSAKATELNEPSAKAPELNEASANAPELIESIVKTPELFEPSVKANKHTEPSVKAPKIIKPSVKALELEKFIAELEIPSVKAPEL</sequence>
<reference evidence="2" key="2">
    <citation type="submission" date="2022-10" db="EMBL/GenBank/DDBJ databases">
        <authorList>
            <consortium name="ENA_rothamsted_submissions"/>
            <consortium name="culmorum"/>
            <person name="King R."/>
        </authorList>
    </citation>
    <scope>NUCLEOTIDE SEQUENCE</scope>
</reference>
<dbReference type="EMBL" id="OU895880">
    <property type="protein sequence ID" value="CAG9810645.1"/>
    <property type="molecule type" value="Genomic_DNA"/>
</dbReference>
<gene>
    <name evidence="2" type="ORF">CHIRRI_LOCUS13458</name>
</gene>
<accession>A0A9N9S3J4</accession>
<keyword evidence="3" id="KW-1185">Reference proteome</keyword>
<name>A0A9N9S3J4_9DIPT</name>
<dbReference type="Proteomes" id="UP001153620">
    <property type="component" value="Chromosome 4"/>
</dbReference>
<evidence type="ECO:0000256" key="1">
    <source>
        <dbReference type="SAM" id="MobiDB-lite"/>
    </source>
</evidence>
<organism evidence="2 3">
    <name type="scientific">Chironomus riparius</name>
    <dbReference type="NCBI Taxonomy" id="315576"/>
    <lineage>
        <taxon>Eukaryota</taxon>
        <taxon>Metazoa</taxon>
        <taxon>Ecdysozoa</taxon>
        <taxon>Arthropoda</taxon>
        <taxon>Hexapoda</taxon>
        <taxon>Insecta</taxon>
        <taxon>Pterygota</taxon>
        <taxon>Neoptera</taxon>
        <taxon>Endopterygota</taxon>
        <taxon>Diptera</taxon>
        <taxon>Nematocera</taxon>
        <taxon>Chironomoidea</taxon>
        <taxon>Chironomidae</taxon>
        <taxon>Chironominae</taxon>
        <taxon>Chironomus</taxon>
    </lineage>
</organism>
<evidence type="ECO:0000313" key="2">
    <source>
        <dbReference type="EMBL" id="CAG9810645.1"/>
    </source>
</evidence>
<proteinExistence type="predicted"/>